<reference evidence="1" key="1">
    <citation type="submission" date="2018-05" db="EMBL/GenBank/DDBJ databases">
        <authorList>
            <person name="Lanie J.A."/>
            <person name="Ng W.-L."/>
            <person name="Kazmierczak K.M."/>
            <person name="Andrzejewski T.M."/>
            <person name="Davidsen T.M."/>
            <person name="Wayne K.J."/>
            <person name="Tettelin H."/>
            <person name="Glass J.I."/>
            <person name="Rusch D."/>
            <person name="Podicherti R."/>
            <person name="Tsui H.-C.T."/>
            <person name="Winkler M.E."/>
        </authorList>
    </citation>
    <scope>NUCLEOTIDE SEQUENCE</scope>
</reference>
<feature type="non-terminal residue" evidence="1">
    <location>
        <position position="340"/>
    </location>
</feature>
<sequence>MAPTIDLIQVDPQTVEIILPFADFVEDVQVLGGFGSTSDLDRGIVARDFSGLNAKTLMRFGGYPDSISVADQTGTERVDSDLTFMGGHVLLFFDTLSGSVDQLVDLELFATQQSWHAPTVTWGMAVDTAGDHTSWVQPGGGTAISVGSGTFDRGRSLGDTVAFVDFVKVEIDAATVASWADTSDASRGLLVTASTPGTQLNLVRASLRLDVVPSVNPDTTVEVSGGLADVSYIYDPAPELPVGWLRVGGAPSWRSIITLKLPRMIGGSPEICGGVGCQFDVTRADLNLAELILTTRVTESPFEPSDTTRMDIRTVLHPDRIPKSPLGDLLSLGGATLPPE</sequence>
<gene>
    <name evidence="1" type="ORF">METZ01_LOCUS302785</name>
</gene>
<protein>
    <submittedName>
        <fullName evidence="1">Uncharacterized protein</fullName>
    </submittedName>
</protein>
<accession>A0A382MRF9</accession>
<organism evidence="1">
    <name type="scientific">marine metagenome</name>
    <dbReference type="NCBI Taxonomy" id="408172"/>
    <lineage>
        <taxon>unclassified sequences</taxon>
        <taxon>metagenomes</taxon>
        <taxon>ecological metagenomes</taxon>
    </lineage>
</organism>
<dbReference type="EMBL" id="UINC01094577">
    <property type="protein sequence ID" value="SVC49931.1"/>
    <property type="molecule type" value="Genomic_DNA"/>
</dbReference>
<name>A0A382MRF9_9ZZZZ</name>
<proteinExistence type="predicted"/>
<dbReference type="AlphaFoldDB" id="A0A382MRF9"/>
<evidence type="ECO:0000313" key="1">
    <source>
        <dbReference type="EMBL" id="SVC49931.1"/>
    </source>
</evidence>